<sequence length="181" mass="19207">MMGLTTLDWFILALIGWGMVRGFATGGVRQMASIVGFVLAVVVGISAMEPVGRLVADSLGLSPRVGPLIGFMLVFLAVQVGVWLAMQATEALLGAIKLSVLNRLLGALVGGVKAVLLLSLLFLVLRTFDLPSPDARRASPLYASVADVLPAAWDVVVARAPEARKLVERFSGLEKKVEQEP</sequence>
<reference evidence="7" key="1">
    <citation type="submission" date="2016-11" db="EMBL/GenBank/DDBJ databases">
        <authorList>
            <person name="Varghese N."/>
            <person name="Submissions S."/>
        </authorList>
    </citation>
    <scope>NUCLEOTIDE SEQUENCE [LARGE SCALE GENOMIC DNA]</scope>
    <source>
        <strain evidence="7">DSM 22212</strain>
    </source>
</reference>
<keyword evidence="4 5" id="KW-0472">Membrane</keyword>
<dbReference type="PANTHER" id="PTHR37306">
    <property type="entry name" value="COLICIN V PRODUCTION PROTEIN"/>
    <property type="match status" value="1"/>
</dbReference>
<proteinExistence type="predicted"/>
<dbReference type="STRING" id="633813.SAMN04488087_0238"/>
<keyword evidence="2 5" id="KW-0812">Transmembrane</keyword>
<evidence type="ECO:0000313" key="7">
    <source>
        <dbReference type="Proteomes" id="UP000185812"/>
    </source>
</evidence>
<dbReference type="Proteomes" id="UP000185812">
    <property type="component" value="Unassembled WGS sequence"/>
</dbReference>
<feature type="transmembrane region" description="Helical" evidence="5">
    <location>
        <begin position="32"/>
        <end position="56"/>
    </location>
</feature>
<feature type="transmembrane region" description="Helical" evidence="5">
    <location>
        <begin position="68"/>
        <end position="86"/>
    </location>
</feature>
<dbReference type="AlphaFoldDB" id="A0A1M6PLY4"/>
<protein>
    <submittedName>
        <fullName evidence="6">Membrane protein required for colicin V production</fullName>
    </submittedName>
</protein>
<dbReference type="GO" id="GO:0016020">
    <property type="term" value="C:membrane"/>
    <property type="evidence" value="ECO:0007669"/>
    <property type="project" value="UniProtKB-SubCell"/>
</dbReference>
<dbReference type="EMBL" id="FRAU01000001">
    <property type="protein sequence ID" value="SHK08986.1"/>
    <property type="molecule type" value="Genomic_DNA"/>
</dbReference>
<comment type="subcellular location">
    <subcellularLocation>
        <location evidence="1">Membrane</location>
        <topology evidence="1">Multi-pass membrane protein</topology>
    </subcellularLocation>
</comment>
<dbReference type="PANTHER" id="PTHR37306:SF1">
    <property type="entry name" value="COLICIN V PRODUCTION PROTEIN"/>
    <property type="match status" value="1"/>
</dbReference>
<dbReference type="OrthoDB" id="1494725at2"/>
<evidence type="ECO:0000256" key="5">
    <source>
        <dbReference type="SAM" id="Phobius"/>
    </source>
</evidence>
<keyword evidence="7" id="KW-1185">Reference proteome</keyword>
<accession>A0A1M6PLY4</accession>
<dbReference type="InterPro" id="IPR003825">
    <property type="entry name" value="Colicin-V_CvpA"/>
</dbReference>
<evidence type="ECO:0000256" key="3">
    <source>
        <dbReference type="ARBA" id="ARBA00022989"/>
    </source>
</evidence>
<evidence type="ECO:0000256" key="2">
    <source>
        <dbReference type="ARBA" id="ARBA00022692"/>
    </source>
</evidence>
<dbReference type="Pfam" id="PF02674">
    <property type="entry name" value="Colicin_V"/>
    <property type="match status" value="1"/>
</dbReference>
<organism evidence="6 7">
    <name type="scientific">Rhodothermus profundi</name>
    <dbReference type="NCBI Taxonomy" id="633813"/>
    <lineage>
        <taxon>Bacteria</taxon>
        <taxon>Pseudomonadati</taxon>
        <taxon>Rhodothermota</taxon>
        <taxon>Rhodothermia</taxon>
        <taxon>Rhodothermales</taxon>
        <taxon>Rhodothermaceae</taxon>
        <taxon>Rhodothermus</taxon>
    </lineage>
</organism>
<evidence type="ECO:0000256" key="4">
    <source>
        <dbReference type="ARBA" id="ARBA00023136"/>
    </source>
</evidence>
<gene>
    <name evidence="6" type="ORF">SAMN04488087_0238</name>
</gene>
<keyword evidence="3 5" id="KW-1133">Transmembrane helix</keyword>
<dbReference type="GO" id="GO:0009403">
    <property type="term" value="P:toxin biosynthetic process"/>
    <property type="evidence" value="ECO:0007669"/>
    <property type="project" value="InterPro"/>
</dbReference>
<dbReference type="RefSeq" id="WP_072714074.1">
    <property type="nucleotide sequence ID" value="NZ_FRAU01000001.1"/>
</dbReference>
<feature type="transmembrane region" description="Helical" evidence="5">
    <location>
        <begin position="106"/>
        <end position="128"/>
    </location>
</feature>
<name>A0A1M6PLY4_9BACT</name>
<evidence type="ECO:0000313" key="6">
    <source>
        <dbReference type="EMBL" id="SHK08986.1"/>
    </source>
</evidence>
<evidence type="ECO:0000256" key="1">
    <source>
        <dbReference type="ARBA" id="ARBA00004141"/>
    </source>
</evidence>